<sequence length="109" mass="11705">MASFTAARSIFRSTSSARNAAARFASKPKASPASPFRASANKPLSQPIFRRPVEMSFGVESMLPYHTATASALMTSMLSISRRSYGWLPEGVLLSLSVLPYGGLCSPME</sequence>
<evidence type="ECO:0008006" key="3">
    <source>
        <dbReference type="Google" id="ProtNLM"/>
    </source>
</evidence>
<accession>A0A2C9URJ9</accession>
<protein>
    <recommendedName>
        <fullName evidence="3">Protein NUCLEAR FUSION DEFECTIVE 6, chloroplastic/mitochondrial-like</fullName>
    </recommendedName>
</protein>
<name>A0A2C9URJ9_MANES</name>
<proteinExistence type="predicted"/>
<dbReference type="PANTHER" id="PTHR33156">
    <property type="entry name" value="OS02G0230000 PROTEIN"/>
    <property type="match status" value="1"/>
</dbReference>
<feature type="region of interest" description="Disordered" evidence="1">
    <location>
        <begin position="1"/>
        <end position="42"/>
    </location>
</feature>
<reference evidence="2" key="1">
    <citation type="submission" date="2016-02" db="EMBL/GenBank/DDBJ databases">
        <title>WGS assembly of Manihot esculenta.</title>
        <authorList>
            <person name="Bredeson J.V."/>
            <person name="Prochnik S.E."/>
            <person name="Lyons J.B."/>
            <person name="Schmutz J."/>
            <person name="Grimwood J."/>
            <person name="Vrebalov J."/>
            <person name="Bart R.S."/>
            <person name="Amuge T."/>
            <person name="Ferguson M.E."/>
            <person name="Green R."/>
            <person name="Putnam N."/>
            <person name="Stites J."/>
            <person name="Rounsley S."/>
            <person name="Rokhsar D.S."/>
        </authorList>
    </citation>
    <scope>NUCLEOTIDE SEQUENCE [LARGE SCALE GENOMIC DNA]</scope>
    <source>
        <tissue evidence="2">Leaf</tissue>
    </source>
</reference>
<dbReference type="InterPro" id="IPR043459">
    <property type="entry name" value="NFD6/NOXY2-like"/>
</dbReference>
<dbReference type="PANTHER" id="PTHR33156:SF48">
    <property type="entry name" value="PROTEIN NUCLEAR FUSION DEFECTIVE 6, MITOCHONDRIAL"/>
    <property type="match status" value="1"/>
</dbReference>
<dbReference type="AlphaFoldDB" id="A0A2C9URJ9"/>
<dbReference type="STRING" id="3983.A0A2C9URJ9"/>
<feature type="compositionally biased region" description="Low complexity" evidence="1">
    <location>
        <begin position="12"/>
        <end position="25"/>
    </location>
</feature>
<organism evidence="2">
    <name type="scientific">Manihot esculenta</name>
    <name type="common">Cassava</name>
    <name type="synonym">Jatropha manihot</name>
    <dbReference type="NCBI Taxonomy" id="3983"/>
    <lineage>
        <taxon>Eukaryota</taxon>
        <taxon>Viridiplantae</taxon>
        <taxon>Streptophyta</taxon>
        <taxon>Embryophyta</taxon>
        <taxon>Tracheophyta</taxon>
        <taxon>Spermatophyta</taxon>
        <taxon>Magnoliopsida</taxon>
        <taxon>eudicotyledons</taxon>
        <taxon>Gunneridae</taxon>
        <taxon>Pentapetalae</taxon>
        <taxon>rosids</taxon>
        <taxon>fabids</taxon>
        <taxon>Malpighiales</taxon>
        <taxon>Euphorbiaceae</taxon>
        <taxon>Crotonoideae</taxon>
        <taxon>Manihoteae</taxon>
        <taxon>Manihot</taxon>
    </lineage>
</organism>
<evidence type="ECO:0000313" key="2">
    <source>
        <dbReference type="EMBL" id="OAY34009.1"/>
    </source>
</evidence>
<gene>
    <name evidence="2" type="ORF">MANES_13G142700</name>
</gene>
<dbReference type="OrthoDB" id="736963at2759"/>
<evidence type="ECO:0000256" key="1">
    <source>
        <dbReference type="SAM" id="MobiDB-lite"/>
    </source>
</evidence>
<dbReference type="EMBL" id="CM004399">
    <property type="protein sequence ID" value="OAY34009.1"/>
    <property type="molecule type" value="Genomic_DNA"/>
</dbReference>